<dbReference type="PANTHER" id="PTHR12526">
    <property type="entry name" value="GLYCOSYLTRANSFERASE"/>
    <property type="match status" value="1"/>
</dbReference>
<evidence type="ECO:0000259" key="1">
    <source>
        <dbReference type="Pfam" id="PF00534"/>
    </source>
</evidence>
<dbReference type="EMBL" id="JBHTAR010000011">
    <property type="protein sequence ID" value="MFC7200725.1"/>
    <property type="molecule type" value="Genomic_DNA"/>
</dbReference>
<organism evidence="3 4">
    <name type="scientific">Halospeciosus flavus</name>
    <dbReference type="NCBI Taxonomy" id="3032283"/>
    <lineage>
        <taxon>Archaea</taxon>
        <taxon>Methanobacteriati</taxon>
        <taxon>Methanobacteriota</taxon>
        <taxon>Stenosarchaea group</taxon>
        <taxon>Halobacteria</taxon>
        <taxon>Halobacteriales</taxon>
        <taxon>Halobacteriaceae</taxon>
        <taxon>Halospeciosus</taxon>
    </lineage>
</organism>
<evidence type="ECO:0000313" key="4">
    <source>
        <dbReference type="Proteomes" id="UP001596447"/>
    </source>
</evidence>
<evidence type="ECO:0000313" key="3">
    <source>
        <dbReference type="EMBL" id="MFC7200725.1"/>
    </source>
</evidence>
<dbReference type="CDD" id="cd03801">
    <property type="entry name" value="GT4_PimA-like"/>
    <property type="match status" value="1"/>
</dbReference>
<accession>A0ABD5Z6V0</accession>
<dbReference type="InterPro" id="IPR001296">
    <property type="entry name" value="Glyco_trans_1"/>
</dbReference>
<dbReference type="EC" id="2.4.-.-" evidence="3"/>
<dbReference type="RefSeq" id="WP_279527496.1">
    <property type="nucleotide sequence ID" value="NZ_CP122312.1"/>
</dbReference>
<dbReference type="AlphaFoldDB" id="A0ABD5Z6V0"/>
<gene>
    <name evidence="3" type="ORF">ACFQJ9_15100</name>
</gene>
<keyword evidence="3" id="KW-0328">Glycosyltransferase</keyword>
<evidence type="ECO:0000259" key="2">
    <source>
        <dbReference type="Pfam" id="PF13439"/>
    </source>
</evidence>
<dbReference type="Pfam" id="PF13439">
    <property type="entry name" value="Glyco_transf_4"/>
    <property type="match status" value="1"/>
</dbReference>
<comment type="caution">
    <text evidence="3">The sequence shown here is derived from an EMBL/GenBank/DDBJ whole genome shotgun (WGS) entry which is preliminary data.</text>
</comment>
<keyword evidence="4" id="KW-1185">Reference proteome</keyword>
<sequence>MTRDRVAIIDPSNFTPPYDHHLCEGLANTGWKVRLFASGETNWTPESYERFQAFYPLTEGHVGDALPEKIRVLAKGTEHVTGMIQLVKRLNRWNPDIIHFQWLPLPVVDIPLVRLLGHIAPTVLTVHDSTPFQGAATSRVQGFMAGKGPRVVNEVIVHTEETKAKLVEASVPQTDISVIPHGVIRYPMTDHLPTNTSEETTVLFFGNVKPYKGVDVLIDAVARLPPDVRQKLRVVIAGRPHGSADELKQRARKQDVTDSITWEFGFIEHERVGAYFQRSDIVVFPYRHIDQSGALMTALPFGKPVIATEVGGFADVLTDGVHGRLVPPDNADALSSALSDVLTDDDRRAEMGDAVAELADNTYSWERVAEMTTDVYRKARHDRRE</sequence>
<feature type="domain" description="Glycosyltransferase subfamily 4-like N-terminal" evidence="2">
    <location>
        <begin position="20"/>
        <end position="183"/>
    </location>
</feature>
<dbReference type="GO" id="GO:0016757">
    <property type="term" value="F:glycosyltransferase activity"/>
    <property type="evidence" value="ECO:0007669"/>
    <property type="project" value="UniProtKB-KW"/>
</dbReference>
<proteinExistence type="predicted"/>
<dbReference type="Gene3D" id="3.40.50.2000">
    <property type="entry name" value="Glycogen Phosphorylase B"/>
    <property type="match status" value="2"/>
</dbReference>
<name>A0ABD5Z6V0_9EURY</name>
<feature type="domain" description="Glycosyl transferase family 1" evidence="1">
    <location>
        <begin position="197"/>
        <end position="354"/>
    </location>
</feature>
<protein>
    <submittedName>
        <fullName evidence="3">Glycosyltransferase family 4 protein</fullName>
        <ecNumber evidence="3">2.4.-.-</ecNumber>
    </submittedName>
</protein>
<dbReference type="InterPro" id="IPR028098">
    <property type="entry name" value="Glyco_trans_4-like_N"/>
</dbReference>
<dbReference type="Pfam" id="PF00534">
    <property type="entry name" value="Glycos_transf_1"/>
    <property type="match status" value="1"/>
</dbReference>
<dbReference type="Proteomes" id="UP001596447">
    <property type="component" value="Unassembled WGS sequence"/>
</dbReference>
<keyword evidence="3" id="KW-0808">Transferase</keyword>
<dbReference type="SUPFAM" id="SSF53756">
    <property type="entry name" value="UDP-Glycosyltransferase/glycogen phosphorylase"/>
    <property type="match status" value="1"/>
</dbReference>
<reference evidence="3 4" key="1">
    <citation type="journal article" date="2019" name="Int. J. Syst. Evol. Microbiol.">
        <title>The Global Catalogue of Microorganisms (GCM) 10K type strain sequencing project: providing services to taxonomists for standard genome sequencing and annotation.</title>
        <authorList>
            <consortium name="The Broad Institute Genomics Platform"/>
            <consortium name="The Broad Institute Genome Sequencing Center for Infectious Disease"/>
            <person name="Wu L."/>
            <person name="Ma J."/>
        </authorList>
    </citation>
    <scope>NUCLEOTIDE SEQUENCE [LARGE SCALE GENOMIC DNA]</scope>
    <source>
        <strain evidence="3 4">XZGYJ-43</strain>
    </source>
</reference>